<comment type="subcellular location">
    <subcellularLocation>
        <location evidence="1">Membrane</location>
    </subcellularLocation>
</comment>
<evidence type="ECO:0000256" key="1">
    <source>
        <dbReference type="ARBA" id="ARBA00004370"/>
    </source>
</evidence>
<dbReference type="InterPro" id="IPR017452">
    <property type="entry name" value="GPCR_Rhodpsn_7TM"/>
</dbReference>
<sequence>MDVKTYYSPIYSTYNDKGFMPKLFFNALLINLFSLITILMNSSVCYITIKYRKKYTALRSNTSILLVIYSIFEILLNTMIFFYLATSTTGINFLPNWLSKIYIFYVIIVFNTSNFIFLLISIDRLVGVTLPILYNNMKQKKYIIVNILLITLYNIFIFFIGILPVCEKYGSFRIPGNPMDIAIIISSTGQIRNVIPLIIYIITLLNYLFVGIITKFVTDLHHATVKKLHRSLYLIVFVNICSCLIFYLVAILLVGFSIESGINEEIWFILSYSTIIYCFGSASNAPILFINSTDYREAYLKEFALIKSFFKRIFNNSVTPSNVNAVANIQN</sequence>
<keyword evidence="4 5" id="KW-0472">Membrane</keyword>
<dbReference type="GO" id="GO:0016020">
    <property type="term" value="C:membrane"/>
    <property type="evidence" value="ECO:0007669"/>
    <property type="project" value="UniProtKB-SubCell"/>
</dbReference>
<dbReference type="OrthoDB" id="5899728at2759"/>
<gene>
    <name evidence="7" type="ORF">MENT_LOCUS36770</name>
</gene>
<dbReference type="Proteomes" id="UP000580250">
    <property type="component" value="Unassembled WGS sequence"/>
</dbReference>
<dbReference type="PROSITE" id="PS50262">
    <property type="entry name" value="G_PROTEIN_RECEP_F1_2"/>
    <property type="match status" value="1"/>
</dbReference>
<dbReference type="GO" id="GO:0004930">
    <property type="term" value="F:G protein-coupled receptor activity"/>
    <property type="evidence" value="ECO:0007669"/>
    <property type="project" value="InterPro"/>
</dbReference>
<dbReference type="AlphaFoldDB" id="A0A6V7WBF1"/>
<proteinExistence type="predicted"/>
<name>A0A6V7WBF1_MELEN</name>
<dbReference type="SMART" id="SM01381">
    <property type="entry name" value="7TM_GPCR_Srsx"/>
    <property type="match status" value="1"/>
</dbReference>
<feature type="transmembrane region" description="Helical" evidence="5">
    <location>
        <begin position="143"/>
        <end position="163"/>
    </location>
</feature>
<evidence type="ECO:0000313" key="7">
    <source>
        <dbReference type="EMBL" id="CAD2184419.1"/>
    </source>
</evidence>
<dbReference type="Gene3D" id="1.20.1070.10">
    <property type="entry name" value="Rhodopsin 7-helix transmembrane proteins"/>
    <property type="match status" value="1"/>
</dbReference>
<dbReference type="InterPro" id="IPR019424">
    <property type="entry name" value="7TM_GPCR_Srsx"/>
</dbReference>
<feature type="transmembrane region" description="Helical" evidence="5">
    <location>
        <begin position="61"/>
        <end position="82"/>
    </location>
</feature>
<dbReference type="PANTHER" id="PTHR23360">
    <property type="entry name" value="G-PROTEIN COUPLED RECEPTORS FAMILY 1 PROFILE DOMAIN-CONTAINING PROTEIN-RELATED"/>
    <property type="match status" value="1"/>
</dbReference>
<dbReference type="EMBL" id="CAJEWN010000501">
    <property type="protein sequence ID" value="CAD2184419.1"/>
    <property type="molecule type" value="Genomic_DNA"/>
</dbReference>
<evidence type="ECO:0000256" key="2">
    <source>
        <dbReference type="ARBA" id="ARBA00022692"/>
    </source>
</evidence>
<feature type="transmembrane region" description="Helical" evidence="5">
    <location>
        <begin position="23"/>
        <end position="49"/>
    </location>
</feature>
<feature type="transmembrane region" description="Helical" evidence="5">
    <location>
        <begin position="232"/>
        <end position="254"/>
    </location>
</feature>
<organism evidence="7 8">
    <name type="scientific">Meloidogyne enterolobii</name>
    <name type="common">Root-knot nematode worm</name>
    <name type="synonym">Meloidogyne mayaguensis</name>
    <dbReference type="NCBI Taxonomy" id="390850"/>
    <lineage>
        <taxon>Eukaryota</taxon>
        <taxon>Metazoa</taxon>
        <taxon>Ecdysozoa</taxon>
        <taxon>Nematoda</taxon>
        <taxon>Chromadorea</taxon>
        <taxon>Rhabditida</taxon>
        <taxon>Tylenchina</taxon>
        <taxon>Tylenchomorpha</taxon>
        <taxon>Tylenchoidea</taxon>
        <taxon>Meloidogynidae</taxon>
        <taxon>Meloidogyninae</taxon>
        <taxon>Meloidogyne</taxon>
    </lineage>
</organism>
<comment type="caution">
    <text evidence="7">The sequence shown here is derived from an EMBL/GenBank/DDBJ whole genome shotgun (WGS) entry which is preliminary data.</text>
</comment>
<evidence type="ECO:0000313" key="8">
    <source>
        <dbReference type="Proteomes" id="UP000580250"/>
    </source>
</evidence>
<evidence type="ECO:0000256" key="3">
    <source>
        <dbReference type="ARBA" id="ARBA00022989"/>
    </source>
</evidence>
<accession>A0A6V7WBF1</accession>
<protein>
    <recommendedName>
        <fullName evidence="6">G-protein coupled receptors family 1 profile domain-containing protein</fullName>
    </recommendedName>
</protein>
<reference evidence="7 8" key="1">
    <citation type="submission" date="2020-08" db="EMBL/GenBank/DDBJ databases">
        <authorList>
            <person name="Koutsovoulos G."/>
            <person name="Danchin GJ E."/>
        </authorList>
    </citation>
    <scope>NUCLEOTIDE SEQUENCE [LARGE SCALE GENOMIC DNA]</scope>
</reference>
<dbReference type="Pfam" id="PF10320">
    <property type="entry name" value="7TM_GPCR_Srsx"/>
    <property type="match status" value="1"/>
</dbReference>
<feature type="transmembrane region" description="Helical" evidence="5">
    <location>
        <begin position="266"/>
        <end position="290"/>
    </location>
</feature>
<keyword evidence="3 5" id="KW-1133">Transmembrane helix</keyword>
<feature type="transmembrane region" description="Helical" evidence="5">
    <location>
        <begin position="197"/>
        <end position="220"/>
    </location>
</feature>
<feature type="domain" description="G-protein coupled receptors family 1 profile" evidence="6">
    <location>
        <begin position="40"/>
        <end position="289"/>
    </location>
</feature>
<dbReference type="SUPFAM" id="SSF81321">
    <property type="entry name" value="Family A G protein-coupled receptor-like"/>
    <property type="match status" value="1"/>
</dbReference>
<dbReference type="InterPro" id="IPR000276">
    <property type="entry name" value="GPCR_Rhodpsn"/>
</dbReference>
<evidence type="ECO:0000256" key="5">
    <source>
        <dbReference type="SAM" id="Phobius"/>
    </source>
</evidence>
<keyword evidence="2 5" id="KW-0812">Transmembrane</keyword>
<dbReference type="InterPro" id="IPR047130">
    <property type="entry name" value="7TM_GPCR_Srsx_nematod"/>
</dbReference>
<feature type="transmembrane region" description="Helical" evidence="5">
    <location>
        <begin position="102"/>
        <end position="122"/>
    </location>
</feature>
<evidence type="ECO:0000256" key="4">
    <source>
        <dbReference type="ARBA" id="ARBA00023136"/>
    </source>
</evidence>
<evidence type="ECO:0000259" key="6">
    <source>
        <dbReference type="PROSITE" id="PS50262"/>
    </source>
</evidence>